<dbReference type="Proteomes" id="UP001165269">
    <property type="component" value="Unassembled WGS sequence"/>
</dbReference>
<dbReference type="EMBL" id="JALDAY010000015">
    <property type="protein sequence ID" value="MCI3277532.1"/>
    <property type="molecule type" value="Genomic_DNA"/>
</dbReference>
<protein>
    <submittedName>
        <fullName evidence="1">Uncharacterized protein</fullName>
    </submittedName>
</protein>
<dbReference type="RefSeq" id="WP_242775346.1">
    <property type="nucleotide sequence ID" value="NZ_JALDAY010000015.1"/>
</dbReference>
<reference evidence="1" key="1">
    <citation type="submission" date="2022-03" db="EMBL/GenBank/DDBJ databases">
        <title>Streptomyces 7R015 and 7R016 isolated from Barleria lupulina in Thailand.</title>
        <authorList>
            <person name="Kanchanasin P."/>
            <person name="Phongsopitanun W."/>
            <person name="Tanasupawat S."/>
        </authorList>
    </citation>
    <scope>NUCLEOTIDE SEQUENCE</scope>
    <source>
        <strain evidence="1">7R015</strain>
    </source>
</reference>
<evidence type="ECO:0000313" key="1">
    <source>
        <dbReference type="EMBL" id="MCI3277532.1"/>
    </source>
</evidence>
<evidence type="ECO:0000313" key="2">
    <source>
        <dbReference type="Proteomes" id="UP001165269"/>
    </source>
</evidence>
<keyword evidence="2" id="KW-1185">Reference proteome</keyword>
<name>A0ABS9YJV2_9ACTN</name>
<gene>
    <name evidence="1" type="ORF">MQP27_41335</name>
</gene>
<organism evidence="1 2">
    <name type="scientific">Streptomyces cylindrosporus</name>
    <dbReference type="NCBI Taxonomy" id="2927583"/>
    <lineage>
        <taxon>Bacteria</taxon>
        <taxon>Bacillati</taxon>
        <taxon>Actinomycetota</taxon>
        <taxon>Actinomycetes</taxon>
        <taxon>Kitasatosporales</taxon>
        <taxon>Streptomycetaceae</taxon>
        <taxon>Streptomyces</taxon>
    </lineage>
</organism>
<sequence length="487" mass="50247">MTITLTNTGAGVTHTDTITAVLPTPVANQLALFVVASGHTNDSIPSTPSGWTRAGTFSGGGGTFGSNAGPRRLTFFTRVLVGSDANPTTAIPTGSTGSVIAGRIFTFTRTAGTGWRWAVSFGEDTSSGTGFSAATSTALTFKAGDFTWISYSIGNGADSLTAEAITATGVAFGGVTERSDNAVATGNGLTVTSASCVVSTGSSTAQAPTVSATLATASVGVAGVLRLREASSDVNASPQSVFPPRNLVAVTGLEADDITSVTMYRQVGTTLTAVRAASAIDTTGVDALLRVDAEQPFGVSLNYAAQLTDVNGNTWTAYSGPITSTVTGDVISDAVRGTGAKVFIESWDDKKRTRDASVFNVGGRYVVVGRPRSAAQAQVTVSTDTDDDGDALQDVLDNATEGVILIRKQVTLAGVDGHLALLDDDERRTWTIPFRMWDLNTAETEPWPDALEAAGFTLQDIADNYTTLADLAADFATLLAIALFDFG</sequence>
<comment type="caution">
    <text evidence="1">The sequence shown here is derived from an EMBL/GenBank/DDBJ whole genome shotgun (WGS) entry which is preliminary data.</text>
</comment>
<accession>A0ABS9YJV2</accession>
<proteinExistence type="predicted"/>